<feature type="domain" description="DUF6933" evidence="1">
    <location>
        <begin position="4"/>
        <end position="151"/>
    </location>
</feature>
<gene>
    <name evidence="2" type="ORF">A1356_21635</name>
</gene>
<organism evidence="2 3">
    <name type="scientific">Methylomonas koyamae</name>
    <dbReference type="NCBI Taxonomy" id="702114"/>
    <lineage>
        <taxon>Bacteria</taxon>
        <taxon>Pseudomonadati</taxon>
        <taxon>Pseudomonadota</taxon>
        <taxon>Gammaproteobacteria</taxon>
        <taxon>Methylococcales</taxon>
        <taxon>Methylococcaceae</taxon>
        <taxon>Methylomonas</taxon>
    </lineage>
</organism>
<protein>
    <recommendedName>
        <fullName evidence="1">DUF6933 domain-containing protein</fullName>
    </recommendedName>
</protein>
<name>A0AA91DH41_9GAMM</name>
<dbReference type="AlphaFoldDB" id="A0AA91DH41"/>
<evidence type="ECO:0000313" key="3">
    <source>
        <dbReference type="Proteomes" id="UP000077734"/>
    </source>
</evidence>
<sequence length="174" mass="19910">MLVLRCTKKLQTALKLKKTDLVDASVETSNFCSWHLNLIEIDGRPCLLVANDQTLFNFLIADVPQLDATQLIQLFKSYLHCVLAAEGFEQTFIQNLMTDFAEVRFANTNSRRVLGSLNELAFFYLCHLEDEGIHSPRLPEIIKKMNRVVMGMISSSAINEVHDLFGLERPQHQW</sequence>
<dbReference type="RefSeq" id="WP_064023767.1">
    <property type="nucleotide sequence ID" value="NZ_LUUL01000006.1"/>
</dbReference>
<accession>A0AA91DH41</accession>
<proteinExistence type="predicted"/>
<dbReference type="InterPro" id="IPR053864">
    <property type="entry name" value="DUF6933"/>
</dbReference>
<dbReference type="EMBL" id="LUUL01000006">
    <property type="protein sequence ID" value="OAI30323.1"/>
    <property type="molecule type" value="Genomic_DNA"/>
</dbReference>
<dbReference type="Pfam" id="PF22016">
    <property type="entry name" value="DUF6933"/>
    <property type="match status" value="1"/>
</dbReference>
<keyword evidence="3" id="KW-1185">Reference proteome</keyword>
<reference evidence="2 3" key="1">
    <citation type="submission" date="2016-03" db="EMBL/GenBank/DDBJ databases">
        <authorList>
            <person name="Heylen K."/>
            <person name="De Vos P."/>
            <person name="Vekeman B."/>
        </authorList>
    </citation>
    <scope>NUCLEOTIDE SEQUENCE [LARGE SCALE GENOMIC DNA]</scope>
    <source>
        <strain evidence="2 3">R-49807</strain>
    </source>
</reference>
<comment type="caution">
    <text evidence="2">The sequence shown here is derived from an EMBL/GenBank/DDBJ whole genome shotgun (WGS) entry which is preliminary data.</text>
</comment>
<evidence type="ECO:0000259" key="1">
    <source>
        <dbReference type="Pfam" id="PF22016"/>
    </source>
</evidence>
<evidence type="ECO:0000313" key="2">
    <source>
        <dbReference type="EMBL" id="OAI30323.1"/>
    </source>
</evidence>
<dbReference type="Proteomes" id="UP000077734">
    <property type="component" value="Unassembled WGS sequence"/>
</dbReference>